<feature type="coiled-coil region" evidence="1">
    <location>
        <begin position="3"/>
        <end position="33"/>
    </location>
</feature>
<evidence type="ECO:0000256" key="1">
    <source>
        <dbReference type="SAM" id="Coils"/>
    </source>
</evidence>
<organism evidence="2 3">
    <name type="scientific">Liquidambar formosana</name>
    <name type="common">Formosan gum</name>
    <dbReference type="NCBI Taxonomy" id="63359"/>
    <lineage>
        <taxon>Eukaryota</taxon>
        <taxon>Viridiplantae</taxon>
        <taxon>Streptophyta</taxon>
        <taxon>Embryophyta</taxon>
        <taxon>Tracheophyta</taxon>
        <taxon>Spermatophyta</taxon>
        <taxon>Magnoliopsida</taxon>
        <taxon>eudicotyledons</taxon>
        <taxon>Gunneridae</taxon>
        <taxon>Pentapetalae</taxon>
        <taxon>Saxifragales</taxon>
        <taxon>Altingiaceae</taxon>
        <taxon>Liquidambar</taxon>
    </lineage>
</organism>
<dbReference type="PANTHER" id="PTHR48434:SF1">
    <property type="entry name" value="(RAPE) HYPOTHETICAL PROTEIN"/>
    <property type="match status" value="1"/>
</dbReference>
<protein>
    <submittedName>
        <fullName evidence="2">Uncharacterized protein</fullName>
    </submittedName>
</protein>
<name>A0AAP0N5L1_LIQFO</name>
<dbReference type="EMBL" id="JBBPBK010000203">
    <property type="protein sequence ID" value="KAK9266216.1"/>
    <property type="molecule type" value="Genomic_DNA"/>
</dbReference>
<sequence length="298" mass="35726">MAKKKWFEDLQEVEELLDQYKQQQLTKQQQQQLSFQRVSPINKSQTYSLAASSVRSSGKQIATSSKSEEPLGAFSAPSSQLLLKNKSRFHHKTNDFRKDQAWYQYVLEKGSKSTIFKHNRQENDPSDISHSTCNILRILSPSDWGQPLYQPRKLPGNILPNLYNYFDYEKAWQNTFFVQNKINRHSWMIYFDQKFDIETILLWFLNWWYYFGPIQEILPEQPINISKSYTYYEQQIQPKPHLQIFPKLFLFYANFGLAWIMFWRYDYTGTQQIPCLGRTFHVKWWDNARMEHITPKAI</sequence>
<evidence type="ECO:0000313" key="2">
    <source>
        <dbReference type="EMBL" id="KAK9266216.1"/>
    </source>
</evidence>
<comment type="caution">
    <text evidence="2">The sequence shown here is derived from an EMBL/GenBank/DDBJ whole genome shotgun (WGS) entry which is preliminary data.</text>
</comment>
<accession>A0AAP0N5L1</accession>
<dbReference type="AlphaFoldDB" id="A0AAP0N5L1"/>
<proteinExistence type="predicted"/>
<keyword evidence="1" id="KW-0175">Coiled coil</keyword>
<dbReference type="Proteomes" id="UP001415857">
    <property type="component" value="Unassembled WGS sequence"/>
</dbReference>
<gene>
    <name evidence="2" type="ORF">L1049_012419</name>
</gene>
<reference evidence="2 3" key="1">
    <citation type="journal article" date="2024" name="Plant J.">
        <title>Genome sequences and population genomics reveal climatic adaptation and genomic divergence between two closely related sweetgum species.</title>
        <authorList>
            <person name="Xu W.Q."/>
            <person name="Ren C.Q."/>
            <person name="Zhang X.Y."/>
            <person name="Comes H.P."/>
            <person name="Liu X.H."/>
            <person name="Li Y.G."/>
            <person name="Kettle C.J."/>
            <person name="Jalonen R."/>
            <person name="Gaisberger H."/>
            <person name="Ma Y.Z."/>
            <person name="Qiu Y.X."/>
        </authorList>
    </citation>
    <scope>NUCLEOTIDE SEQUENCE [LARGE SCALE GENOMIC DNA]</scope>
    <source>
        <strain evidence="2">Hangzhou</strain>
    </source>
</reference>
<evidence type="ECO:0000313" key="3">
    <source>
        <dbReference type="Proteomes" id="UP001415857"/>
    </source>
</evidence>
<dbReference type="PANTHER" id="PTHR48434">
    <property type="entry name" value="(RAPE) HYPOTHETICAL PROTEIN"/>
    <property type="match status" value="1"/>
</dbReference>
<keyword evidence="3" id="KW-1185">Reference proteome</keyword>